<dbReference type="AlphaFoldDB" id="A0A7W8JUW9"/>
<comment type="caution">
    <text evidence="1">The sequence shown here is derived from an EMBL/GenBank/DDBJ whole genome shotgun (WGS) entry which is preliminary data.</text>
</comment>
<dbReference type="EMBL" id="JACHFL010000002">
    <property type="protein sequence ID" value="MBB5362079.1"/>
    <property type="molecule type" value="Genomic_DNA"/>
</dbReference>
<dbReference type="Pfam" id="PF25209">
    <property type="entry name" value="Phage_capsid_4"/>
    <property type="match status" value="1"/>
</dbReference>
<evidence type="ECO:0000313" key="1">
    <source>
        <dbReference type="EMBL" id="MBB5362079.1"/>
    </source>
</evidence>
<proteinExistence type="predicted"/>
<sequence length="400" mass="44065">MSIKEIRFELTRLADRGVIPENRVIPLTIQTVLEAAQQHFQMGYFGGFLDKELDNVRAMDASAKEAALIRMEGMILDFEKTRRAHRETLTTSDFPLAVAQVRQAASRPGFTFPESDLPKFAARRTATDFKALKGTRPGAIGHRFLPVRPESANIEYTKFFTSEEGYTVADYALALTFTFEAYINDDLGDFTAAAADLGNVARRTRASVILDVILRKAPRVPLLDGEEGPTPANLDQLAAFMSAQVDTATGRRASRRPTDLFVPTIWERKAAASMANEYLVPVGGASGALAMVPNRNPAYMLGNIHVEDMIADLLAEYPDRYAAKGVGDDDYLVVDGRNNPFELAALRGYEGGPKTFTRMVNMDETDLEGDFENRNFALKVHDVVGADLRDPYGVVIAQGD</sequence>
<keyword evidence="2" id="KW-1185">Reference proteome</keyword>
<name>A0A7W8JUW9_9DEIO</name>
<reference evidence="1 2" key="1">
    <citation type="submission" date="2020-08" db="EMBL/GenBank/DDBJ databases">
        <title>Genomic Encyclopedia of Type Strains, Phase IV (KMG-IV): sequencing the most valuable type-strain genomes for metagenomic binning, comparative biology and taxonomic classification.</title>
        <authorList>
            <person name="Goeker M."/>
        </authorList>
    </citation>
    <scope>NUCLEOTIDE SEQUENCE [LARGE SCALE GENOMIC DNA]</scope>
    <source>
        <strain evidence="1 2">DSM 27939</strain>
    </source>
</reference>
<organism evidence="1 2">
    <name type="scientific">Deinococcus humi</name>
    <dbReference type="NCBI Taxonomy" id="662880"/>
    <lineage>
        <taxon>Bacteria</taxon>
        <taxon>Thermotogati</taxon>
        <taxon>Deinococcota</taxon>
        <taxon>Deinococci</taxon>
        <taxon>Deinococcales</taxon>
        <taxon>Deinococcaceae</taxon>
        <taxon>Deinococcus</taxon>
    </lineage>
</organism>
<protein>
    <recommendedName>
        <fullName evidence="3">Bacteriophage Mu GpT domain-containing protein</fullName>
    </recommendedName>
</protein>
<evidence type="ECO:0000313" key="2">
    <source>
        <dbReference type="Proteomes" id="UP000552709"/>
    </source>
</evidence>
<accession>A0A7W8JUW9</accession>
<evidence type="ECO:0008006" key="3">
    <source>
        <dbReference type="Google" id="ProtNLM"/>
    </source>
</evidence>
<gene>
    <name evidence="1" type="ORF">HNQ08_001164</name>
</gene>
<dbReference type="RefSeq" id="WP_184128283.1">
    <property type="nucleotide sequence ID" value="NZ_JACHFL010000002.1"/>
</dbReference>
<dbReference type="Proteomes" id="UP000552709">
    <property type="component" value="Unassembled WGS sequence"/>
</dbReference>